<dbReference type="AlphaFoldDB" id="Q9R4T1"/>
<sequence>EVAWPEKPSQLVVIAGA</sequence>
<reference key="1">
    <citation type="journal article" date="1994" name="Arch. Microbiol.">
        <title>Induction by nitrate of cytoplasmic and periplasmic proteins in the photodenitrifier Rhodobacter sphaeroides forma sp. denitrificans under anaerobic or aerobic condition.</title>
        <authorList>
            <person name="Sabaty M."/>
            <person name="Gagnon J."/>
            <person name="Vermeglio A."/>
        </authorList>
    </citation>
    <scope>PROTEIN SEQUENCE</scope>
</reference>
<name>Q9R4T1_CERSP</name>
<protein>
    <submittedName>
        <fullName>Periplasmic protein 5</fullName>
    </submittedName>
</protein>
<proteinExistence type="evidence at protein level"/>
<keyword id="KW-0903">Direct protein sequencing</keyword>
<accession>Q9R4T1</accession>
<organism>
    <name type="scientific">Cereibacter sphaeroides</name>
    <name type="common">Rhodobacter sphaeroides</name>
    <dbReference type="NCBI Taxonomy" id="1063"/>
    <lineage>
        <taxon>Bacteria</taxon>
        <taxon>Pseudomonadati</taxon>
        <taxon>Pseudomonadota</taxon>
        <taxon>Alphaproteobacteria</taxon>
        <taxon>Rhodobacterales</taxon>
        <taxon>Paracoccaceae</taxon>
        <taxon>Cereibacter</taxon>
    </lineage>
</organism>